<accession>A0A0D8FW91</accession>
<keyword evidence="2" id="KW-1185">Reference proteome</keyword>
<reference evidence="1 2" key="1">
    <citation type="submission" date="2015-01" db="EMBL/GenBank/DDBJ databases">
        <title>Draft genome of the acidophilic iron oxidizer Ferrimicrobium acidiphilum strain T23.</title>
        <authorList>
            <person name="Poehlein A."/>
            <person name="Eisen S."/>
            <person name="Schloemann M."/>
            <person name="Johnson B.D."/>
            <person name="Daniel R."/>
            <person name="Muehling M."/>
        </authorList>
    </citation>
    <scope>NUCLEOTIDE SEQUENCE [LARGE SCALE GENOMIC DNA]</scope>
    <source>
        <strain evidence="1 2">T23</strain>
    </source>
</reference>
<organism evidence="1 2">
    <name type="scientific">Ferrimicrobium acidiphilum DSM 19497</name>
    <dbReference type="NCBI Taxonomy" id="1121877"/>
    <lineage>
        <taxon>Bacteria</taxon>
        <taxon>Bacillati</taxon>
        <taxon>Actinomycetota</taxon>
        <taxon>Acidimicrobiia</taxon>
        <taxon>Acidimicrobiales</taxon>
        <taxon>Acidimicrobiaceae</taxon>
        <taxon>Ferrimicrobium</taxon>
    </lineage>
</organism>
<comment type="caution">
    <text evidence="1">The sequence shown here is derived from an EMBL/GenBank/DDBJ whole genome shotgun (WGS) entry which is preliminary data.</text>
</comment>
<evidence type="ECO:0000313" key="2">
    <source>
        <dbReference type="Proteomes" id="UP000032336"/>
    </source>
</evidence>
<dbReference type="Proteomes" id="UP000032336">
    <property type="component" value="Unassembled WGS sequence"/>
</dbReference>
<evidence type="ECO:0000313" key="1">
    <source>
        <dbReference type="EMBL" id="KJE77366.1"/>
    </source>
</evidence>
<dbReference type="STRING" id="1121877.FEAC_08000"/>
<dbReference type="EMBL" id="JXUW01000005">
    <property type="protein sequence ID" value="KJE77366.1"/>
    <property type="molecule type" value="Genomic_DNA"/>
</dbReference>
<dbReference type="eggNOG" id="COG1399">
    <property type="taxonomic scope" value="Bacteria"/>
</dbReference>
<dbReference type="GeneID" id="78372093"/>
<dbReference type="Pfam" id="PF02620">
    <property type="entry name" value="YceD"/>
    <property type="match status" value="1"/>
</dbReference>
<evidence type="ECO:0008006" key="3">
    <source>
        <dbReference type="Google" id="ProtNLM"/>
    </source>
</evidence>
<name>A0A0D8FW91_9ACTN</name>
<sequence length="163" mass="17612">MRDFELSISNLLTGSDRLSEFVLEGRLANLFVTSSRVPDDALIHAQGRVEAVGEGMLVSLEVRTSFVGECVRCLGEVTGVLLGSSRELFVDGDDTEEYYGYRGEVLDLTAAVSDLCILLLPPVPLCRDDCKGLCQYCGADLNDGPCGCEGDTGDPRWAVLDQL</sequence>
<dbReference type="AlphaFoldDB" id="A0A0D8FW91"/>
<protein>
    <recommendedName>
        <fullName evidence="3">ACR</fullName>
    </recommendedName>
</protein>
<dbReference type="InterPro" id="IPR003772">
    <property type="entry name" value="YceD"/>
</dbReference>
<gene>
    <name evidence="1" type="ORF">FEAC_08000</name>
</gene>
<dbReference type="RefSeq" id="WP_052565483.1">
    <property type="nucleotide sequence ID" value="NZ_JQKF01000004.1"/>
</dbReference>
<proteinExistence type="predicted"/>
<dbReference type="PATRIC" id="fig|1121877.4.peg.855"/>